<organism evidence="4 5">
    <name type="scientific">Cardiosporidium cionae</name>
    <dbReference type="NCBI Taxonomy" id="476202"/>
    <lineage>
        <taxon>Eukaryota</taxon>
        <taxon>Sar</taxon>
        <taxon>Alveolata</taxon>
        <taxon>Apicomplexa</taxon>
        <taxon>Aconoidasida</taxon>
        <taxon>Nephromycida</taxon>
        <taxon>Cardiosporidium</taxon>
    </lineage>
</organism>
<proteinExistence type="inferred from homology"/>
<accession>A0ABQ7JFU0</accession>
<dbReference type="Pfam" id="PF01016">
    <property type="entry name" value="Ribosomal_L27"/>
    <property type="match status" value="1"/>
</dbReference>
<dbReference type="Gene3D" id="2.40.50.100">
    <property type="match status" value="1"/>
</dbReference>
<dbReference type="SUPFAM" id="SSF110324">
    <property type="entry name" value="Ribosomal L27 protein-like"/>
    <property type="match status" value="1"/>
</dbReference>
<evidence type="ECO:0000256" key="1">
    <source>
        <dbReference type="ARBA" id="ARBA00010797"/>
    </source>
</evidence>
<dbReference type="Proteomes" id="UP000823046">
    <property type="component" value="Unassembled WGS sequence"/>
</dbReference>
<dbReference type="PANTHER" id="PTHR15893:SF0">
    <property type="entry name" value="LARGE RIBOSOMAL SUBUNIT PROTEIN BL27M"/>
    <property type="match status" value="1"/>
</dbReference>
<reference evidence="4 5" key="1">
    <citation type="journal article" date="2020" name="bioRxiv">
        <title>Metabolic contributions of an alphaproteobacterial endosymbiont in the apicomplexan Cardiosporidium cionae.</title>
        <authorList>
            <person name="Hunter E.S."/>
            <person name="Paight C.J."/>
            <person name="Lane C.E."/>
        </authorList>
    </citation>
    <scope>NUCLEOTIDE SEQUENCE [LARGE SCALE GENOMIC DNA]</scope>
    <source>
        <strain evidence="4">ESH_2018</strain>
    </source>
</reference>
<evidence type="ECO:0000256" key="2">
    <source>
        <dbReference type="ARBA" id="ARBA00022980"/>
    </source>
</evidence>
<gene>
    <name evidence="4" type="ORF">IE077_004369</name>
</gene>
<keyword evidence="5" id="KW-1185">Reference proteome</keyword>
<dbReference type="PANTHER" id="PTHR15893">
    <property type="entry name" value="RIBOSOMAL PROTEIN L27"/>
    <property type="match status" value="1"/>
</dbReference>
<protein>
    <submittedName>
        <fullName evidence="4">Uncharacterized protein</fullName>
    </submittedName>
</protein>
<evidence type="ECO:0000256" key="3">
    <source>
        <dbReference type="ARBA" id="ARBA00023274"/>
    </source>
</evidence>
<comment type="caution">
    <text evidence="4">The sequence shown here is derived from an EMBL/GenBank/DDBJ whole genome shotgun (WGS) entry which is preliminary data.</text>
</comment>
<evidence type="ECO:0000313" key="4">
    <source>
        <dbReference type="EMBL" id="KAF8822864.1"/>
    </source>
</evidence>
<keyword evidence="3" id="KW-0687">Ribonucleoprotein</keyword>
<keyword evidence="2" id="KW-0689">Ribosomal protein</keyword>
<sequence>MSCSSWVPAAPTLHQRLNTRCTSLLSNYFANFPPEKSGFPRESFIANRTANPAICNTKIEIVPSLKIRNVALHRLKNSCSKEPRESDSSSNLIIFSSTRPFVESRFNPAVLNISGVTTDKTVGRFLLPHGRSFLTSTSLYQILTLPPKMVTSITFNHPDFVQKRFKMTKVQAYRRSARASPCHQSVKAHIGVKRLSAEYVQRNQLLVKQRKNIAFNPAVTRLRHFKIYPGENVKVLKNTSLAATCDGRVKFSFNPFTKIKFVNILPEKREELLPEDLWRYRTEHTRSMEENRHLCFLRTKATPVFPKPLVNPPTKPPPRPRFLGRWDEWENPSLPDSRYFYK</sequence>
<dbReference type="InterPro" id="IPR001684">
    <property type="entry name" value="Ribosomal_bL27"/>
</dbReference>
<dbReference type="EMBL" id="JADAQX010000019">
    <property type="protein sequence ID" value="KAF8822864.1"/>
    <property type="molecule type" value="Genomic_DNA"/>
</dbReference>
<comment type="similarity">
    <text evidence="1">Belongs to the bacterial ribosomal protein bL27 family.</text>
</comment>
<evidence type="ECO:0000313" key="5">
    <source>
        <dbReference type="Proteomes" id="UP000823046"/>
    </source>
</evidence>
<name>A0ABQ7JFU0_9APIC</name>